<dbReference type="GO" id="GO:0016020">
    <property type="term" value="C:membrane"/>
    <property type="evidence" value="ECO:0007669"/>
    <property type="project" value="UniProtKB-SubCell"/>
</dbReference>
<dbReference type="Proteomes" id="UP001249851">
    <property type="component" value="Unassembled WGS sequence"/>
</dbReference>
<evidence type="ECO:0000259" key="8">
    <source>
        <dbReference type="PROSITE" id="PS51225"/>
    </source>
</evidence>
<feature type="transmembrane region" description="Helical" evidence="7">
    <location>
        <begin position="190"/>
        <end position="214"/>
    </location>
</feature>
<dbReference type="AlphaFoldDB" id="A0AAD9V0Q5"/>
<keyword evidence="10" id="KW-1185">Reference proteome</keyword>
<evidence type="ECO:0000313" key="9">
    <source>
        <dbReference type="EMBL" id="KAK2556877.1"/>
    </source>
</evidence>
<organism evidence="9 10">
    <name type="scientific">Acropora cervicornis</name>
    <name type="common">Staghorn coral</name>
    <dbReference type="NCBI Taxonomy" id="6130"/>
    <lineage>
        <taxon>Eukaryota</taxon>
        <taxon>Metazoa</taxon>
        <taxon>Cnidaria</taxon>
        <taxon>Anthozoa</taxon>
        <taxon>Hexacorallia</taxon>
        <taxon>Scleractinia</taxon>
        <taxon>Astrocoeniina</taxon>
        <taxon>Acroporidae</taxon>
        <taxon>Acropora</taxon>
    </lineage>
</organism>
<evidence type="ECO:0000256" key="6">
    <source>
        <dbReference type="SAM" id="MobiDB-lite"/>
    </source>
</evidence>
<feature type="transmembrane region" description="Helical" evidence="7">
    <location>
        <begin position="220"/>
        <end position="240"/>
    </location>
</feature>
<evidence type="ECO:0000256" key="2">
    <source>
        <dbReference type="ARBA" id="ARBA00022692"/>
    </source>
</evidence>
<sequence length="472" mass="52730">MEKETPAELPVSQENQVQATPMLTSTGQPIMYQMPMGQVQPVFVPIPAGQPTTTPDGQPIQHFYVPAGQTMPQSENWGGVPVQPGQFVQPVFIQAPVGSLLPGQPVNNQDRPEQHAVAGQQPIQTSSGQPVSLLCAWASYLSLRSTFLMGTNRAFFIGVAIFSWLMVLIYLILYVFSLPKMYIRHTSNSVIFFFILFILMLACTGNLFTAAVVLPNVDALYASLAFGLLSCILFAVDVVLNYRIFQDQRDHEESSQDQGNQETAQRRVWDINHEYLRTAGFKIKFVEMAFLFGAWICISVYPTPFKFHVLSTSKADFFQGITGFSWIMVILIDLTIVLSFDKICRRSSRWTLGVLISYVVLSILLIASCGNLTSRVAFGYFSWVIFILDIVLMYNMFKQQIAQELFHAQAVVNAQPVVQQPCVVIMSEGTSQQQSYQPIAHPGQQPSPEQGPVVIESSPIYQNVLQPEFSKT</sequence>
<feature type="transmembrane region" description="Helical" evidence="7">
    <location>
        <begin position="285"/>
        <end position="305"/>
    </location>
</feature>
<feature type="region of interest" description="Disordered" evidence="6">
    <location>
        <begin position="103"/>
        <end position="127"/>
    </location>
</feature>
<dbReference type="PROSITE" id="PS51225">
    <property type="entry name" value="MARVEL"/>
    <property type="match status" value="1"/>
</dbReference>
<feature type="transmembrane region" description="Helical" evidence="7">
    <location>
        <begin position="380"/>
        <end position="397"/>
    </location>
</feature>
<evidence type="ECO:0000313" key="10">
    <source>
        <dbReference type="Proteomes" id="UP001249851"/>
    </source>
</evidence>
<evidence type="ECO:0000256" key="4">
    <source>
        <dbReference type="ARBA" id="ARBA00023136"/>
    </source>
</evidence>
<keyword evidence="4 5" id="KW-0472">Membrane</keyword>
<comment type="caution">
    <text evidence="9">The sequence shown here is derived from an EMBL/GenBank/DDBJ whole genome shotgun (WGS) entry which is preliminary data.</text>
</comment>
<protein>
    <recommendedName>
        <fullName evidence="8">MARVEL domain-containing protein</fullName>
    </recommendedName>
</protein>
<keyword evidence="3 7" id="KW-1133">Transmembrane helix</keyword>
<proteinExistence type="predicted"/>
<evidence type="ECO:0000256" key="3">
    <source>
        <dbReference type="ARBA" id="ARBA00022989"/>
    </source>
</evidence>
<dbReference type="EMBL" id="JARQWQ010000053">
    <property type="protein sequence ID" value="KAK2556877.1"/>
    <property type="molecule type" value="Genomic_DNA"/>
</dbReference>
<keyword evidence="2 5" id="KW-0812">Transmembrane</keyword>
<dbReference type="InterPro" id="IPR008253">
    <property type="entry name" value="Marvel"/>
</dbReference>
<feature type="transmembrane region" description="Helical" evidence="7">
    <location>
        <begin position="350"/>
        <end position="368"/>
    </location>
</feature>
<name>A0AAD9V0Q5_ACRCE</name>
<evidence type="ECO:0000256" key="7">
    <source>
        <dbReference type="SAM" id="Phobius"/>
    </source>
</evidence>
<evidence type="ECO:0000256" key="1">
    <source>
        <dbReference type="ARBA" id="ARBA00004141"/>
    </source>
</evidence>
<reference evidence="9" key="1">
    <citation type="journal article" date="2023" name="G3 (Bethesda)">
        <title>Whole genome assembly and annotation of the endangered Caribbean coral Acropora cervicornis.</title>
        <authorList>
            <person name="Selwyn J.D."/>
            <person name="Vollmer S.V."/>
        </authorList>
    </citation>
    <scope>NUCLEOTIDE SEQUENCE</scope>
    <source>
        <strain evidence="9">K2</strain>
    </source>
</reference>
<accession>A0AAD9V0Q5</accession>
<evidence type="ECO:0000256" key="5">
    <source>
        <dbReference type="PROSITE-ProRule" id="PRU00581"/>
    </source>
</evidence>
<feature type="transmembrane region" description="Helical" evidence="7">
    <location>
        <begin position="154"/>
        <end position="178"/>
    </location>
</feature>
<reference evidence="9" key="2">
    <citation type="journal article" date="2023" name="Science">
        <title>Genomic signatures of disease resistance in endangered staghorn corals.</title>
        <authorList>
            <person name="Vollmer S.V."/>
            <person name="Selwyn J.D."/>
            <person name="Despard B.A."/>
            <person name="Roesel C.L."/>
        </authorList>
    </citation>
    <scope>NUCLEOTIDE SEQUENCE</scope>
    <source>
        <strain evidence="9">K2</strain>
    </source>
</reference>
<comment type="subcellular location">
    <subcellularLocation>
        <location evidence="1">Membrane</location>
        <topology evidence="1">Multi-pass membrane protein</topology>
    </subcellularLocation>
</comment>
<gene>
    <name evidence="9" type="ORF">P5673_021090</name>
</gene>
<feature type="transmembrane region" description="Helical" evidence="7">
    <location>
        <begin position="317"/>
        <end position="338"/>
    </location>
</feature>
<feature type="domain" description="MARVEL" evidence="8">
    <location>
        <begin position="126"/>
        <end position="246"/>
    </location>
</feature>